<evidence type="ECO:0000313" key="5">
    <source>
        <dbReference type="EMBL" id="XDS49987.1"/>
    </source>
</evidence>
<dbReference type="RefSeq" id="WP_369340959.1">
    <property type="nucleotide sequence ID" value="NZ_CP129675.1"/>
</dbReference>
<dbReference type="KEGG" id="bfk:QN062_06135"/>
<dbReference type="Pfam" id="PF03807">
    <property type="entry name" value="F420_oxidored"/>
    <property type="match status" value="1"/>
</dbReference>
<dbReference type="EMBL" id="CP129682">
    <property type="protein sequence ID" value="XDS48760.1"/>
    <property type="molecule type" value="Genomic_DNA"/>
</dbReference>
<dbReference type="InterPro" id="IPR051267">
    <property type="entry name" value="STEAP_metalloreductase"/>
</dbReference>
<dbReference type="SUPFAM" id="SSF51735">
    <property type="entry name" value="NAD(P)-binding Rossmann-fold domains"/>
    <property type="match status" value="1"/>
</dbReference>
<evidence type="ECO:0000313" key="4">
    <source>
        <dbReference type="EMBL" id="XDS48760.1"/>
    </source>
</evidence>
<evidence type="ECO:0000313" key="3">
    <source>
        <dbReference type="EMBL" id="XDS46459.1"/>
    </source>
</evidence>
<dbReference type="PANTHER" id="PTHR14239">
    <property type="entry name" value="DUDULIN-RELATED"/>
    <property type="match status" value="1"/>
</dbReference>
<dbReference type="EMBL" id="CP129683">
    <property type="protein sequence ID" value="XDS49987.1"/>
    <property type="molecule type" value="Genomic_DNA"/>
</dbReference>
<gene>
    <name evidence="5" type="ORF">QN062_06135</name>
    <name evidence="4" type="ORF">QN216_00330</name>
    <name evidence="3" type="ORF">QN217_10115</name>
</gene>
<dbReference type="InterPro" id="IPR036291">
    <property type="entry name" value="NAD(P)-bd_dom_sf"/>
</dbReference>
<dbReference type="InterPro" id="IPR028939">
    <property type="entry name" value="P5C_Rdtase_cat_N"/>
</dbReference>
<dbReference type="Gene3D" id="3.40.50.720">
    <property type="entry name" value="NAD(P)-binding Rossmann-like Domain"/>
    <property type="match status" value="1"/>
</dbReference>
<protein>
    <submittedName>
        <fullName evidence="4">NAD(P)-binding domain-containing protein</fullName>
    </submittedName>
</protein>
<keyword evidence="1" id="KW-0560">Oxidoreductase</keyword>
<feature type="domain" description="Pyrroline-5-carboxylate reductase catalytic N-terminal" evidence="2">
    <location>
        <begin position="5"/>
        <end position="107"/>
    </location>
</feature>
<evidence type="ECO:0000259" key="2">
    <source>
        <dbReference type="Pfam" id="PF03807"/>
    </source>
</evidence>
<accession>A0AB39UI04</accession>
<dbReference type="GO" id="GO:0016491">
    <property type="term" value="F:oxidoreductase activity"/>
    <property type="evidence" value="ECO:0007669"/>
    <property type="project" value="UniProtKB-KW"/>
</dbReference>
<name>A0AB39UI04_9BIFI</name>
<sequence length="232" mass="25087">MHMNIAVLGTGMVGRALANRLAELGHHVAIGTRNVDATLSHTAKGSMGLEPFKDWIEAQDNVRLATYKKAAVSSDLIVNAVAGMHSISALESIGARDLAGKVLLDLAIPLDLSNGIPPTLVISNDDSLGEQIQRAFPKTRVVKALHTVYYQVMIHPELVPGNHTIFMGGNDAEAKQVVRSVIASFGWPDESIIDLGDITTARATEMYSRLFFALYGKFGTFNFNINVTRATK</sequence>
<organism evidence="4">
    <name type="scientific">Bifidobacterium fermentum</name>
    <dbReference type="NCBI Taxonomy" id="3059035"/>
    <lineage>
        <taxon>Bacteria</taxon>
        <taxon>Bacillati</taxon>
        <taxon>Actinomycetota</taxon>
        <taxon>Actinomycetes</taxon>
        <taxon>Bifidobacteriales</taxon>
        <taxon>Bifidobacteriaceae</taxon>
        <taxon>Bifidobacterium</taxon>
    </lineage>
</organism>
<dbReference type="EMBL" id="CP129675">
    <property type="protein sequence ID" value="XDS46459.1"/>
    <property type="molecule type" value="Genomic_DNA"/>
</dbReference>
<proteinExistence type="predicted"/>
<reference evidence="4" key="1">
    <citation type="submission" date="2023-07" db="EMBL/GenBank/DDBJ databases">
        <title>Bifidobacterium aquikefiriaerophilum sp. nov. and Bifidobacterium eccum sp. nov., isolated from water kefir.</title>
        <authorList>
            <person name="Breselge S."/>
            <person name="Bellassi P."/>
            <person name="Barcenilla C."/>
            <person name="Alvarez-Ordonez A."/>
            <person name="Morelli L."/>
            <person name="Cotter P.D."/>
        </authorList>
    </citation>
    <scope>NUCLEOTIDE SEQUENCE</scope>
    <source>
        <strain evidence="5">WK012_4_13</strain>
        <strain evidence="4">WK013_4_14</strain>
        <strain evidence="3">WK048_4_13</strain>
    </source>
</reference>
<evidence type="ECO:0000256" key="1">
    <source>
        <dbReference type="ARBA" id="ARBA00023002"/>
    </source>
</evidence>
<dbReference type="AlphaFoldDB" id="A0AB39UI04"/>